<dbReference type="PROSITE" id="PS00716">
    <property type="entry name" value="SIGMA70_2"/>
    <property type="match status" value="1"/>
</dbReference>
<dbReference type="InterPro" id="IPR009042">
    <property type="entry name" value="RNA_pol_sigma70_r1_2"/>
</dbReference>
<dbReference type="InterPro" id="IPR036388">
    <property type="entry name" value="WH-like_DNA-bd_sf"/>
</dbReference>
<dbReference type="InterPro" id="IPR013325">
    <property type="entry name" value="RNA_pol_sigma_r2"/>
</dbReference>
<feature type="domain" description="RNA polymerase sigma-70" evidence="9">
    <location>
        <begin position="357"/>
        <end position="383"/>
    </location>
</feature>
<dbReference type="GO" id="GO:0006352">
    <property type="term" value="P:DNA-templated transcription initiation"/>
    <property type="evidence" value="ECO:0007669"/>
    <property type="project" value="InterPro"/>
</dbReference>
<evidence type="ECO:0000313" key="10">
    <source>
        <dbReference type="EMBL" id="MBD3868040.1"/>
    </source>
</evidence>
<keyword evidence="5 6" id="KW-0804">Transcription</keyword>
<dbReference type="PANTHER" id="PTHR30603">
    <property type="entry name" value="RNA POLYMERASE SIGMA FACTOR RPO"/>
    <property type="match status" value="1"/>
</dbReference>
<feature type="region of interest" description="Disordered" evidence="7">
    <location>
        <begin position="1"/>
        <end position="22"/>
    </location>
</feature>
<dbReference type="PROSITE" id="PS00715">
    <property type="entry name" value="SIGMA70_1"/>
    <property type="match status" value="1"/>
</dbReference>
<name>A0A8J7C1N8_9BACT</name>
<comment type="caution">
    <text evidence="10">The sequence shown here is derived from an EMBL/GenBank/DDBJ whole genome shotgun (WGS) entry which is preliminary data.</text>
</comment>
<keyword evidence="4 6" id="KW-0238">DNA-binding</keyword>
<feature type="compositionally biased region" description="Basic and acidic residues" evidence="7">
    <location>
        <begin position="13"/>
        <end position="22"/>
    </location>
</feature>
<dbReference type="InterPro" id="IPR013324">
    <property type="entry name" value="RNA_pol_sigma_r3/r4-like"/>
</dbReference>
<evidence type="ECO:0000256" key="4">
    <source>
        <dbReference type="ARBA" id="ARBA00023125"/>
    </source>
</evidence>
<dbReference type="Pfam" id="PF04545">
    <property type="entry name" value="Sigma70_r4"/>
    <property type="match status" value="1"/>
</dbReference>
<keyword evidence="2 6" id="KW-0805">Transcription regulation</keyword>
<evidence type="ECO:0000256" key="5">
    <source>
        <dbReference type="ARBA" id="ARBA00023163"/>
    </source>
</evidence>
<dbReference type="GO" id="GO:0016987">
    <property type="term" value="F:sigma factor activity"/>
    <property type="evidence" value="ECO:0007669"/>
    <property type="project" value="UniProtKB-KW"/>
</dbReference>
<dbReference type="Pfam" id="PF04542">
    <property type="entry name" value="Sigma70_r2"/>
    <property type="match status" value="1"/>
</dbReference>
<sequence>MARKATVQDQEALENKREEHEEAAVRRAAAAIDPKARGARKRQLERGLKADRQAAAILPIYLREMGATPLIDEHREVELAKELQDARKGMAALAIKLPAAVREIVLPAGLEGPKRGREWPLDDMETFYKNLVRYNREFKDTRLKAAMKNARGFNRHLDHARDALILANLRLVVHIAKKYLNHGISFMDLIQEGNIGLMKAVEKFEYERGNKFSTYAYWWIKQAIERAIADKARVIRIPVHVNEKIKKISRVARELSERLGRKATPEEIAKKLRMPVTKVEEILGVVQDPQALEDMSADDDSPGLLRFVADPNAPCPLERTVDRELREKIESTLKVLNPREEEIIRLRFGIGRDMPYTLEEIGRVMGLSRERVRQIEATALKKIQSAQECRDLREFLG</sequence>
<dbReference type="AlphaFoldDB" id="A0A8J7C1N8"/>
<dbReference type="Gene3D" id="1.10.601.10">
    <property type="entry name" value="RNA Polymerase Primary Sigma Factor"/>
    <property type="match status" value="2"/>
</dbReference>
<dbReference type="NCBIfam" id="TIGR02937">
    <property type="entry name" value="sigma70-ECF"/>
    <property type="match status" value="1"/>
</dbReference>
<dbReference type="InterPro" id="IPR007627">
    <property type="entry name" value="RNA_pol_sigma70_r2"/>
</dbReference>
<gene>
    <name evidence="10" type="ORF">IFK94_07940</name>
</gene>
<dbReference type="Pfam" id="PF00140">
    <property type="entry name" value="Sigma70_r1_2"/>
    <property type="match status" value="1"/>
</dbReference>
<accession>A0A8J7C1N8</accession>
<comment type="similarity">
    <text evidence="1 6">Belongs to the sigma-70 factor family.</text>
</comment>
<dbReference type="Proteomes" id="UP000648239">
    <property type="component" value="Unassembled WGS sequence"/>
</dbReference>
<dbReference type="PRINTS" id="PR00046">
    <property type="entry name" value="SIGMA70FCT"/>
</dbReference>
<dbReference type="Gene3D" id="1.10.10.10">
    <property type="entry name" value="Winged helix-like DNA-binding domain superfamily/Winged helix DNA-binding domain"/>
    <property type="match status" value="2"/>
</dbReference>
<feature type="domain" description="RNA polymerase sigma-70" evidence="8">
    <location>
        <begin position="188"/>
        <end position="201"/>
    </location>
</feature>
<evidence type="ECO:0000256" key="3">
    <source>
        <dbReference type="ARBA" id="ARBA00023082"/>
    </source>
</evidence>
<dbReference type="SUPFAM" id="SSF88946">
    <property type="entry name" value="Sigma2 domain of RNA polymerase sigma factors"/>
    <property type="match status" value="1"/>
</dbReference>
<dbReference type="InterPro" id="IPR014284">
    <property type="entry name" value="RNA_pol_sigma-70_dom"/>
</dbReference>
<reference evidence="10 11" key="1">
    <citation type="submission" date="2020-08" db="EMBL/GenBank/DDBJ databases">
        <title>Acidobacteriota in marine sediments use diverse sulfur dissimilation pathways.</title>
        <authorList>
            <person name="Wasmund K."/>
        </authorList>
    </citation>
    <scope>NUCLEOTIDE SEQUENCE [LARGE SCALE GENOMIC DNA]</scope>
    <source>
        <strain evidence="10">MAG AM4</strain>
    </source>
</reference>
<evidence type="ECO:0000313" key="11">
    <source>
        <dbReference type="Proteomes" id="UP000648239"/>
    </source>
</evidence>
<evidence type="ECO:0000259" key="9">
    <source>
        <dbReference type="PROSITE" id="PS00716"/>
    </source>
</evidence>
<evidence type="ECO:0000256" key="1">
    <source>
        <dbReference type="ARBA" id="ARBA00007788"/>
    </source>
</evidence>
<dbReference type="PANTHER" id="PTHR30603:SF60">
    <property type="entry name" value="RNA POLYMERASE SIGMA FACTOR RPOD"/>
    <property type="match status" value="1"/>
</dbReference>
<dbReference type="EMBL" id="JACXWD010000021">
    <property type="protein sequence ID" value="MBD3868040.1"/>
    <property type="molecule type" value="Genomic_DNA"/>
</dbReference>
<dbReference type="InterPro" id="IPR007630">
    <property type="entry name" value="RNA_pol_sigma70_r4"/>
</dbReference>
<dbReference type="CDD" id="cd06171">
    <property type="entry name" value="Sigma70_r4"/>
    <property type="match status" value="1"/>
</dbReference>
<comment type="function">
    <text evidence="6">Sigma factors are initiation factors that promote the attachment of RNA polymerase to specific initiation sites and are then released.</text>
</comment>
<dbReference type="SUPFAM" id="SSF88659">
    <property type="entry name" value="Sigma3 and sigma4 domains of RNA polymerase sigma factors"/>
    <property type="match status" value="2"/>
</dbReference>
<evidence type="ECO:0000259" key="8">
    <source>
        <dbReference type="PROSITE" id="PS00715"/>
    </source>
</evidence>
<evidence type="ECO:0000256" key="6">
    <source>
        <dbReference type="RuleBase" id="RU362124"/>
    </source>
</evidence>
<protein>
    <recommendedName>
        <fullName evidence="6">RNA polymerase sigma factor</fullName>
    </recommendedName>
</protein>
<keyword evidence="3 6" id="KW-0731">Sigma factor</keyword>
<dbReference type="InterPro" id="IPR000943">
    <property type="entry name" value="RNA_pol_sigma70"/>
</dbReference>
<dbReference type="Pfam" id="PF04539">
    <property type="entry name" value="Sigma70_r3"/>
    <property type="match status" value="1"/>
</dbReference>
<dbReference type="InterPro" id="IPR007624">
    <property type="entry name" value="RNA_pol_sigma70_r3"/>
</dbReference>
<organism evidence="10 11">
    <name type="scientific">Candidatus Polarisedimenticola svalbardensis</name>
    <dbReference type="NCBI Taxonomy" id="2886004"/>
    <lineage>
        <taxon>Bacteria</taxon>
        <taxon>Pseudomonadati</taxon>
        <taxon>Acidobacteriota</taxon>
        <taxon>Candidatus Polarisedimenticolia</taxon>
        <taxon>Candidatus Polarisedimenticolales</taxon>
        <taxon>Candidatus Polarisedimenticolaceae</taxon>
        <taxon>Candidatus Polarisedimenticola</taxon>
    </lineage>
</organism>
<evidence type="ECO:0000256" key="7">
    <source>
        <dbReference type="SAM" id="MobiDB-lite"/>
    </source>
</evidence>
<dbReference type="GO" id="GO:0003677">
    <property type="term" value="F:DNA binding"/>
    <property type="evidence" value="ECO:0007669"/>
    <property type="project" value="UniProtKB-KW"/>
</dbReference>
<proteinExistence type="inferred from homology"/>
<evidence type="ECO:0000256" key="2">
    <source>
        <dbReference type="ARBA" id="ARBA00023015"/>
    </source>
</evidence>
<dbReference type="InterPro" id="IPR050239">
    <property type="entry name" value="Sigma-70_RNA_pol_init_factors"/>
</dbReference>